<gene>
    <name evidence="3" type="ORF">DNTS_021306</name>
</gene>
<keyword evidence="2" id="KW-0472">Membrane</keyword>
<dbReference type="AlphaFoldDB" id="A0A553MMB7"/>
<dbReference type="EMBL" id="SRMA01027351">
    <property type="protein sequence ID" value="TRY54330.1"/>
    <property type="molecule type" value="Genomic_DNA"/>
</dbReference>
<dbReference type="Proteomes" id="UP000316079">
    <property type="component" value="Unassembled WGS sequence"/>
</dbReference>
<keyword evidence="4" id="KW-1185">Reference proteome</keyword>
<keyword evidence="2" id="KW-1133">Transmembrane helix</keyword>
<feature type="compositionally biased region" description="Basic residues" evidence="1">
    <location>
        <begin position="90"/>
        <end position="106"/>
    </location>
</feature>
<protein>
    <submittedName>
        <fullName evidence="3">Uncharacterized protein</fullName>
    </submittedName>
</protein>
<evidence type="ECO:0000313" key="4">
    <source>
        <dbReference type="Proteomes" id="UP000316079"/>
    </source>
</evidence>
<dbReference type="OrthoDB" id="10593082at2759"/>
<feature type="region of interest" description="Disordered" evidence="1">
    <location>
        <begin position="87"/>
        <end position="106"/>
    </location>
</feature>
<feature type="region of interest" description="Disordered" evidence="1">
    <location>
        <begin position="17"/>
        <end position="50"/>
    </location>
</feature>
<keyword evidence="2" id="KW-0812">Transmembrane</keyword>
<name>A0A553MMB7_9TELE</name>
<evidence type="ECO:0000256" key="2">
    <source>
        <dbReference type="SAM" id="Phobius"/>
    </source>
</evidence>
<reference evidence="3 4" key="1">
    <citation type="journal article" date="2019" name="Sci. Data">
        <title>Hybrid genome assembly and annotation of Danionella translucida.</title>
        <authorList>
            <person name="Kadobianskyi M."/>
            <person name="Schulze L."/>
            <person name="Schuelke M."/>
            <person name="Judkewitz B."/>
        </authorList>
    </citation>
    <scope>NUCLEOTIDE SEQUENCE [LARGE SCALE GENOMIC DNA]</scope>
    <source>
        <strain evidence="3 4">Bolton</strain>
    </source>
</reference>
<feature type="transmembrane region" description="Helical" evidence="2">
    <location>
        <begin position="63"/>
        <end position="84"/>
    </location>
</feature>
<sequence>MDKNEKTEADEVKVAMLENDNEATSNEVSDRSQQLQCTRSNGKDTPAKPKVSQKMEYLRANKVLVATVLISAAIILAIVVAMLATDGRGGHHHHSRAHHSNVTKQP</sequence>
<feature type="compositionally biased region" description="Polar residues" evidence="1">
    <location>
        <begin position="22"/>
        <end position="40"/>
    </location>
</feature>
<accession>A0A553MMB7</accession>
<evidence type="ECO:0000256" key="1">
    <source>
        <dbReference type="SAM" id="MobiDB-lite"/>
    </source>
</evidence>
<proteinExistence type="predicted"/>
<evidence type="ECO:0000313" key="3">
    <source>
        <dbReference type="EMBL" id="TRY54330.1"/>
    </source>
</evidence>
<comment type="caution">
    <text evidence="3">The sequence shown here is derived from an EMBL/GenBank/DDBJ whole genome shotgun (WGS) entry which is preliminary data.</text>
</comment>
<organism evidence="3 4">
    <name type="scientific">Danionella cerebrum</name>
    <dbReference type="NCBI Taxonomy" id="2873325"/>
    <lineage>
        <taxon>Eukaryota</taxon>
        <taxon>Metazoa</taxon>
        <taxon>Chordata</taxon>
        <taxon>Craniata</taxon>
        <taxon>Vertebrata</taxon>
        <taxon>Euteleostomi</taxon>
        <taxon>Actinopterygii</taxon>
        <taxon>Neopterygii</taxon>
        <taxon>Teleostei</taxon>
        <taxon>Ostariophysi</taxon>
        <taxon>Cypriniformes</taxon>
        <taxon>Danionidae</taxon>
        <taxon>Danioninae</taxon>
        <taxon>Danionella</taxon>
    </lineage>
</organism>